<feature type="binding site" evidence="10">
    <location>
        <position position="71"/>
    </location>
    <ligand>
        <name>ATP</name>
        <dbReference type="ChEBI" id="CHEBI:30616"/>
    </ligand>
</feature>
<dbReference type="OMA" id="CADTANE"/>
<feature type="repeat" description="WD" evidence="9">
    <location>
        <begin position="730"/>
        <end position="762"/>
    </location>
</feature>
<evidence type="ECO:0000313" key="13">
    <source>
        <dbReference type="Proteomes" id="UP000298652"/>
    </source>
</evidence>
<name>A0A4U6U0X2_SETVI</name>
<dbReference type="InterPro" id="IPR000719">
    <property type="entry name" value="Prot_kinase_dom"/>
</dbReference>
<comment type="catalytic activity">
    <reaction evidence="7">
        <text>L-threonyl-[protein] + ATP = O-phospho-L-threonyl-[protein] + ADP + H(+)</text>
        <dbReference type="Rhea" id="RHEA:46608"/>
        <dbReference type="Rhea" id="RHEA-COMP:11060"/>
        <dbReference type="Rhea" id="RHEA-COMP:11605"/>
        <dbReference type="ChEBI" id="CHEBI:15378"/>
        <dbReference type="ChEBI" id="CHEBI:30013"/>
        <dbReference type="ChEBI" id="CHEBI:30616"/>
        <dbReference type="ChEBI" id="CHEBI:61977"/>
        <dbReference type="ChEBI" id="CHEBI:456216"/>
        <dbReference type="EC" id="2.7.11.1"/>
    </reaction>
</comment>
<dbReference type="PROSITE" id="PS50082">
    <property type="entry name" value="WD_REPEATS_2"/>
    <property type="match status" value="1"/>
</dbReference>
<organism evidence="12 13">
    <name type="scientific">Setaria viridis</name>
    <name type="common">Green bristlegrass</name>
    <name type="synonym">Setaria italica subsp. viridis</name>
    <dbReference type="NCBI Taxonomy" id="4556"/>
    <lineage>
        <taxon>Eukaryota</taxon>
        <taxon>Viridiplantae</taxon>
        <taxon>Streptophyta</taxon>
        <taxon>Embryophyta</taxon>
        <taxon>Tracheophyta</taxon>
        <taxon>Spermatophyta</taxon>
        <taxon>Magnoliopsida</taxon>
        <taxon>Liliopsida</taxon>
        <taxon>Poales</taxon>
        <taxon>Poaceae</taxon>
        <taxon>PACMAD clade</taxon>
        <taxon>Panicoideae</taxon>
        <taxon>Panicodae</taxon>
        <taxon>Paniceae</taxon>
        <taxon>Cenchrinae</taxon>
        <taxon>Setaria</taxon>
    </lineage>
</organism>
<dbReference type="PROSITE" id="PS00107">
    <property type="entry name" value="PROTEIN_KINASE_ATP"/>
    <property type="match status" value="1"/>
</dbReference>
<dbReference type="SMART" id="SM00320">
    <property type="entry name" value="WD40"/>
    <property type="match status" value="4"/>
</dbReference>
<keyword evidence="9" id="KW-0853">WD repeat</keyword>
<dbReference type="GO" id="GO:0004674">
    <property type="term" value="F:protein serine/threonine kinase activity"/>
    <property type="evidence" value="ECO:0007669"/>
    <property type="project" value="UniProtKB-KW"/>
</dbReference>
<dbReference type="PROSITE" id="PS00108">
    <property type="entry name" value="PROTEIN_KINASE_ST"/>
    <property type="match status" value="1"/>
</dbReference>
<keyword evidence="13" id="KW-1185">Reference proteome</keyword>
<keyword evidence="4 10" id="KW-0547">Nucleotide-binding</keyword>
<evidence type="ECO:0000256" key="2">
    <source>
        <dbReference type="ARBA" id="ARBA00022527"/>
    </source>
</evidence>
<accession>A0A4U6U0X2</accession>
<dbReference type="Gene3D" id="2.130.10.10">
    <property type="entry name" value="YVTN repeat-like/Quinoprotein amine dehydrogenase"/>
    <property type="match status" value="1"/>
</dbReference>
<dbReference type="PROSITE" id="PS50294">
    <property type="entry name" value="WD_REPEATS_REGION"/>
    <property type="match status" value="1"/>
</dbReference>
<dbReference type="FunFam" id="1.10.510.10:FF:001023">
    <property type="entry name" value="Os07g0541700 protein"/>
    <property type="match status" value="1"/>
</dbReference>
<keyword evidence="3" id="KW-0808">Transferase</keyword>
<dbReference type="Pfam" id="PF00400">
    <property type="entry name" value="WD40"/>
    <property type="match status" value="1"/>
</dbReference>
<dbReference type="AlphaFoldDB" id="A0A4U6U0X2"/>
<evidence type="ECO:0000256" key="1">
    <source>
        <dbReference type="ARBA" id="ARBA00012513"/>
    </source>
</evidence>
<gene>
    <name evidence="12" type="ORF">SEVIR_6G068800v2</name>
</gene>
<dbReference type="Proteomes" id="UP000298652">
    <property type="component" value="Chromosome 6"/>
</dbReference>
<dbReference type="PROSITE" id="PS50011">
    <property type="entry name" value="PROTEIN_KINASE_DOM"/>
    <property type="match status" value="1"/>
</dbReference>
<feature type="domain" description="Protein kinase" evidence="11">
    <location>
        <begin position="39"/>
        <end position="310"/>
    </location>
</feature>
<dbReference type="GO" id="GO:0005524">
    <property type="term" value="F:ATP binding"/>
    <property type="evidence" value="ECO:0007669"/>
    <property type="project" value="UniProtKB-UniRule"/>
</dbReference>
<evidence type="ECO:0000256" key="7">
    <source>
        <dbReference type="ARBA" id="ARBA00047899"/>
    </source>
</evidence>
<evidence type="ECO:0000256" key="4">
    <source>
        <dbReference type="ARBA" id="ARBA00022741"/>
    </source>
</evidence>
<dbReference type="Gramene" id="TKW09081">
    <property type="protein sequence ID" value="TKW09081"/>
    <property type="gene ID" value="SEVIR_6G068800v2"/>
</dbReference>
<dbReference type="Pfam" id="PF00069">
    <property type="entry name" value="Pkinase"/>
    <property type="match status" value="1"/>
</dbReference>
<evidence type="ECO:0000256" key="9">
    <source>
        <dbReference type="PROSITE-ProRule" id="PRU00221"/>
    </source>
</evidence>
<proteinExistence type="predicted"/>
<dbReference type="InterPro" id="IPR015943">
    <property type="entry name" value="WD40/YVTN_repeat-like_dom_sf"/>
</dbReference>
<evidence type="ECO:0000256" key="10">
    <source>
        <dbReference type="PROSITE-ProRule" id="PRU10141"/>
    </source>
</evidence>
<dbReference type="InterPro" id="IPR017441">
    <property type="entry name" value="Protein_kinase_ATP_BS"/>
</dbReference>
<evidence type="ECO:0000256" key="5">
    <source>
        <dbReference type="ARBA" id="ARBA00022777"/>
    </source>
</evidence>
<keyword evidence="6 10" id="KW-0067">ATP-binding</keyword>
<dbReference type="InterPro" id="IPR001680">
    <property type="entry name" value="WD40_rpt"/>
</dbReference>
<evidence type="ECO:0000256" key="3">
    <source>
        <dbReference type="ARBA" id="ARBA00022679"/>
    </source>
</evidence>
<evidence type="ECO:0000313" key="12">
    <source>
        <dbReference type="EMBL" id="TKW09081.1"/>
    </source>
</evidence>
<protein>
    <recommendedName>
        <fullName evidence="1">non-specific serine/threonine protein kinase</fullName>
        <ecNumber evidence="1">2.7.11.1</ecNumber>
    </recommendedName>
</protein>
<dbReference type="InterPro" id="IPR013783">
    <property type="entry name" value="Ig-like_fold"/>
</dbReference>
<keyword evidence="5" id="KW-0418">Kinase</keyword>
<dbReference type="InterPro" id="IPR008271">
    <property type="entry name" value="Ser/Thr_kinase_AS"/>
</dbReference>
<dbReference type="SMART" id="SM00220">
    <property type="entry name" value="S_TKc"/>
    <property type="match status" value="1"/>
</dbReference>
<keyword evidence="2" id="KW-0723">Serine/threonine-protein kinase</keyword>
<dbReference type="PANTHER" id="PTHR45707:SF43">
    <property type="entry name" value="PROTEIN KINASE DOMAIN-CONTAINING PROTEIN"/>
    <property type="match status" value="1"/>
</dbReference>
<dbReference type="PANTHER" id="PTHR45707">
    <property type="entry name" value="C2 CALCIUM/LIPID-BINDING PLANT PHOSPHORIBOSYLTRANSFERASE FAMILY PROTEIN"/>
    <property type="match status" value="1"/>
</dbReference>
<dbReference type="InterPro" id="IPR011009">
    <property type="entry name" value="Kinase-like_dom_sf"/>
</dbReference>
<evidence type="ECO:0000256" key="6">
    <source>
        <dbReference type="ARBA" id="ARBA00022840"/>
    </source>
</evidence>
<dbReference type="Gene3D" id="2.60.40.10">
    <property type="entry name" value="Immunoglobulins"/>
    <property type="match status" value="1"/>
</dbReference>
<dbReference type="Gene3D" id="1.10.510.10">
    <property type="entry name" value="Transferase(Phosphotransferase) domain 1"/>
    <property type="match status" value="1"/>
</dbReference>
<comment type="catalytic activity">
    <reaction evidence="8">
        <text>L-seryl-[protein] + ATP = O-phospho-L-seryl-[protein] + ADP + H(+)</text>
        <dbReference type="Rhea" id="RHEA:17989"/>
        <dbReference type="Rhea" id="RHEA-COMP:9863"/>
        <dbReference type="Rhea" id="RHEA-COMP:11604"/>
        <dbReference type="ChEBI" id="CHEBI:15378"/>
        <dbReference type="ChEBI" id="CHEBI:29999"/>
        <dbReference type="ChEBI" id="CHEBI:30616"/>
        <dbReference type="ChEBI" id="CHEBI:83421"/>
        <dbReference type="ChEBI" id="CHEBI:456216"/>
        <dbReference type="EC" id="2.7.11.1"/>
    </reaction>
</comment>
<dbReference type="SUPFAM" id="SSF56112">
    <property type="entry name" value="Protein kinase-like (PK-like)"/>
    <property type="match status" value="1"/>
</dbReference>
<sequence length="1012" mass="113993">MEDLVHKEVDALRKILTDTSGEPIKLSYATIDYLVGDFSDEDCVIGRGGFGVVYMGTLWDAGSPMKVAIKKLNSTSPSFDDEQFVKEVRCLKMAKHKNIVQFLGYCADTANEVMELPDGKHVLVEALRQRLLCFKYAPNGSLDHFINKGNFHAMDWTTRYQIIKGICQGLQYLHENRINHLDLKPENVLLDIDMEPKITDFGLSRCFDEKQSRIQTNNICGTPGYIAPEIIDCGDVSYKSDIYSLGVIISKLSTGCSMPGANYSSISHEHLQHMMKRVDELAKSCGDDDQHKRPNINELLCKLDEIESEIETVIRVNGTSIDQEPLYVHPRKLVWPLAANSSMPFSLHLTNKSTDDHFAFMFLDFGGVASSCSILGNKGVIPPQSTWGIVLHLQLQAGESAVSEKQGKEMVIVRSTVVEKGFRSNDITVDMFKRHLSVQDIELEVIFVEPPQSQPLQLYEFDHKLQLDANRGTSHGTTQTCPDESIMTELLDIYPFEVGYPPKPEKFCTRTIHLTNTTEDTVQFWMVPSANARYYTNEGGTGSQRSKKVPDRQLGFVPPQSTYAVSWLLWDEKCKPTNTESFEILMVTRTDVGHLSGIKGYPGDFDEQVFNAARDKGGKAHRACLFVDNNSGPDKNYHRYERVLVTKYFGEITSMDVHPTTLLVLTGHQNFVCIWRTEKWQNHVTEHARGFKDAMDFVVKFIARMQWVLSGDKTGKVNVYTTELKLLHTFTAHSDQVISIAVHPNHPYVLTSSDDLLIKLWNWDNAWTCTREFQGHLNPATQVVFNPNDNADSFASCSRASYDCGRPGNVKIWRIDSTNPETDLYGGFRAIDWSAPVKDGQYLVAIVERGYTEIWDMEKQRCVHSIICAGVHTQVACHPTLPIVVAGDEKGVTRIINLNTFRVEYIIPAVGNDPLIALGFSDIAGYKSVMIGRKNMVSHVVIDLETLASPHRPRFWHDNNAKQSEKICKIDPSKLSEDSLLTENKESNKAVGDRSASTKAIFFSKCRSFCLF</sequence>
<dbReference type="InterPro" id="IPR036322">
    <property type="entry name" value="WD40_repeat_dom_sf"/>
</dbReference>
<dbReference type="SUPFAM" id="SSF50978">
    <property type="entry name" value="WD40 repeat-like"/>
    <property type="match status" value="1"/>
</dbReference>
<dbReference type="EMBL" id="CM016557">
    <property type="protein sequence ID" value="TKW09081.1"/>
    <property type="molecule type" value="Genomic_DNA"/>
</dbReference>
<evidence type="ECO:0000256" key="8">
    <source>
        <dbReference type="ARBA" id="ARBA00048679"/>
    </source>
</evidence>
<evidence type="ECO:0000259" key="11">
    <source>
        <dbReference type="PROSITE" id="PS50011"/>
    </source>
</evidence>
<dbReference type="EC" id="2.7.11.1" evidence="1"/>
<reference evidence="12" key="1">
    <citation type="submission" date="2019-03" db="EMBL/GenBank/DDBJ databases">
        <title>WGS assembly of Setaria viridis.</title>
        <authorList>
            <person name="Huang P."/>
            <person name="Jenkins J."/>
            <person name="Grimwood J."/>
            <person name="Barry K."/>
            <person name="Healey A."/>
            <person name="Mamidi S."/>
            <person name="Sreedasyam A."/>
            <person name="Shu S."/>
            <person name="Feldman M."/>
            <person name="Wu J."/>
            <person name="Yu Y."/>
            <person name="Chen C."/>
            <person name="Johnson J."/>
            <person name="Rokhsar D."/>
            <person name="Baxter I."/>
            <person name="Schmutz J."/>
            <person name="Brutnell T."/>
            <person name="Kellogg E."/>
        </authorList>
    </citation>
    <scope>NUCLEOTIDE SEQUENCE [LARGE SCALE GENOMIC DNA]</scope>
</reference>